<dbReference type="Proteomes" id="UP001299970">
    <property type="component" value="Unassembled WGS sequence"/>
</dbReference>
<feature type="domain" description="ChsH2 C-terminal OB-fold" evidence="1">
    <location>
        <begin position="51"/>
        <end position="107"/>
    </location>
</feature>
<gene>
    <name evidence="3" type="ORF">MMF94_38730</name>
</gene>
<dbReference type="InterPro" id="IPR022002">
    <property type="entry name" value="ChsH2_Znr"/>
</dbReference>
<comment type="caution">
    <text evidence="3">The sequence shown here is derived from an EMBL/GenBank/DDBJ whole genome shotgun (WGS) entry which is preliminary data.</text>
</comment>
<dbReference type="Pfam" id="PF12172">
    <property type="entry name" value="zf-ChsH2"/>
    <property type="match status" value="1"/>
</dbReference>
<accession>A0ABS9TTD9</accession>
<dbReference type="EMBL" id="JAKXMK010000047">
    <property type="protein sequence ID" value="MCH6171658.1"/>
    <property type="molecule type" value="Genomic_DNA"/>
</dbReference>
<dbReference type="InterPro" id="IPR012340">
    <property type="entry name" value="NA-bd_OB-fold"/>
</dbReference>
<organism evidence="3 4">
    <name type="scientific">Pseudonocardia alaniniphila</name>
    <dbReference type="NCBI Taxonomy" id="75291"/>
    <lineage>
        <taxon>Bacteria</taxon>
        <taxon>Bacillati</taxon>
        <taxon>Actinomycetota</taxon>
        <taxon>Actinomycetes</taxon>
        <taxon>Pseudonocardiales</taxon>
        <taxon>Pseudonocardiaceae</taxon>
        <taxon>Pseudonocardia</taxon>
    </lineage>
</organism>
<dbReference type="InterPro" id="IPR052513">
    <property type="entry name" value="Thioester_dehydratase-like"/>
</dbReference>
<dbReference type="InterPro" id="IPR002878">
    <property type="entry name" value="ChsH2_C"/>
</dbReference>
<dbReference type="PANTHER" id="PTHR34075:SF5">
    <property type="entry name" value="BLR3430 PROTEIN"/>
    <property type="match status" value="1"/>
</dbReference>
<dbReference type="RefSeq" id="WP_241042463.1">
    <property type="nucleotide sequence ID" value="NZ_BAAAJF010000005.1"/>
</dbReference>
<proteinExistence type="predicted"/>
<evidence type="ECO:0000259" key="2">
    <source>
        <dbReference type="Pfam" id="PF12172"/>
    </source>
</evidence>
<dbReference type="SUPFAM" id="SSF50249">
    <property type="entry name" value="Nucleic acid-binding proteins"/>
    <property type="match status" value="1"/>
</dbReference>
<evidence type="ECO:0000313" key="4">
    <source>
        <dbReference type="Proteomes" id="UP001299970"/>
    </source>
</evidence>
<keyword evidence="4" id="KW-1185">Reference proteome</keyword>
<dbReference type="PANTHER" id="PTHR34075">
    <property type="entry name" value="BLR3430 PROTEIN"/>
    <property type="match status" value="1"/>
</dbReference>
<evidence type="ECO:0000259" key="1">
    <source>
        <dbReference type="Pfam" id="PF01796"/>
    </source>
</evidence>
<dbReference type="Pfam" id="PF01796">
    <property type="entry name" value="OB_ChsH2_C"/>
    <property type="match status" value="1"/>
</dbReference>
<sequence length="124" mass="13425">MSTEPGPDADWTRGVPRILYSQCRRCGRRGYLPRDRCPACGHDTIDRLPSHGVGTVTAITVVHRAPRGADHPPTPFGICLVELDEQVRAMGRCAPTLTVGDRVRAGFTHEVPHFDAVDPAAAST</sequence>
<evidence type="ECO:0000313" key="3">
    <source>
        <dbReference type="EMBL" id="MCH6171658.1"/>
    </source>
</evidence>
<protein>
    <submittedName>
        <fullName evidence="3">OB-fold domain-containing protein</fullName>
    </submittedName>
</protein>
<name>A0ABS9TTD9_9PSEU</name>
<feature type="domain" description="ChsH2 rubredoxin-like zinc ribbon" evidence="2">
    <location>
        <begin position="16"/>
        <end position="42"/>
    </location>
</feature>
<reference evidence="3 4" key="1">
    <citation type="submission" date="2022-03" db="EMBL/GenBank/DDBJ databases">
        <title>Pseudonocardia alaer sp. nov., a novel actinomycete isolated from reed forest soil.</title>
        <authorList>
            <person name="Wang L."/>
        </authorList>
    </citation>
    <scope>NUCLEOTIDE SEQUENCE [LARGE SCALE GENOMIC DNA]</scope>
    <source>
        <strain evidence="3 4">Y-16303</strain>
    </source>
</reference>